<sequence length="133" mass="15160">WKCLFPEVYHPFVFTPLFFANSVYDSWQREYELGIACLAVSCPSEHVRDVHNLKDVVLGLAQNITRSKKNGLFLTVCPFHVLLVKPWFSEPVVGTPTLQSSVAAWLQHDKQQSLVKSLPDLESALEVCQRFLN</sequence>
<accession>A0A8S3Z502</accession>
<proteinExistence type="inferred from homology"/>
<protein>
    <submittedName>
        <fullName evidence="2">Uncharacterized protein</fullName>
    </submittedName>
</protein>
<evidence type="ECO:0000313" key="3">
    <source>
        <dbReference type="Proteomes" id="UP000678393"/>
    </source>
</evidence>
<organism evidence="2 3">
    <name type="scientific">Candidula unifasciata</name>
    <dbReference type="NCBI Taxonomy" id="100452"/>
    <lineage>
        <taxon>Eukaryota</taxon>
        <taxon>Metazoa</taxon>
        <taxon>Spiralia</taxon>
        <taxon>Lophotrochozoa</taxon>
        <taxon>Mollusca</taxon>
        <taxon>Gastropoda</taxon>
        <taxon>Heterobranchia</taxon>
        <taxon>Euthyneura</taxon>
        <taxon>Panpulmonata</taxon>
        <taxon>Eupulmonata</taxon>
        <taxon>Stylommatophora</taxon>
        <taxon>Helicina</taxon>
        <taxon>Helicoidea</taxon>
        <taxon>Geomitridae</taxon>
        <taxon>Candidula</taxon>
    </lineage>
</organism>
<evidence type="ECO:0000256" key="1">
    <source>
        <dbReference type="ARBA" id="ARBA00010213"/>
    </source>
</evidence>
<keyword evidence="3" id="KW-1185">Reference proteome</keyword>
<dbReference type="InterPro" id="IPR004963">
    <property type="entry name" value="PAE/NOTUM"/>
</dbReference>
<evidence type="ECO:0000313" key="2">
    <source>
        <dbReference type="EMBL" id="CAG5121806.1"/>
    </source>
</evidence>
<feature type="non-terminal residue" evidence="2">
    <location>
        <position position="1"/>
    </location>
</feature>
<comment type="caution">
    <text evidence="2">The sequence shown here is derived from an EMBL/GenBank/DDBJ whole genome shotgun (WGS) entry which is preliminary data.</text>
</comment>
<dbReference type="Proteomes" id="UP000678393">
    <property type="component" value="Unassembled WGS sequence"/>
</dbReference>
<dbReference type="Pfam" id="PF03283">
    <property type="entry name" value="PAE"/>
    <property type="match status" value="1"/>
</dbReference>
<dbReference type="GO" id="GO:0016787">
    <property type="term" value="F:hydrolase activity"/>
    <property type="evidence" value="ECO:0007669"/>
    <property type="project" value="InterPro"/>
</dbReference>
<gene>
    <name evidence="2" type="ORF">CUNI_LOCUS7364</name>
</gene>
<dbReference type="EMBL" id="CAJHNH020001166">
    <property type="protein sequence ID" value="CAG5121806.1"/>
    <property type="molecule type" value="Genomic_DNA"/>
</dbReference>
<reference evidence="2" key="1">
    <citation type="submission" date="2021-04" db="EMBL/GenBank/DDBJ databases">
        <authorList>
            <consortium name="Molecular Ecology Group"/>
        </authorList>
    </citation>
    <scope>NUCLEOTIDE SEQUENCE</scope>
</reference>
<dbReference type="AlphaFoldDB" id="A0A8S3Z502"/>
<comment type="similarity">
    <text evidence="1">Belongs to the pectinacetylesterase family. Notum subfamily.</text>
</comment>
<name>A0A8S3Z502_9EUPU</name>
<dbReference type="OrthoDB" id="2015280at2759"/>